<dbReference type="EMBL" id="MF063068">
    <property type="protein sequence ID" value="ARV77499.1"/>
    <property type="molecule type" value="Genomic_DNA"/>
</dbReference>
<proteinExistence type="predicted"/>
<dbReference type="Proteomes" id="UP000224829">
    <property type="component" value="Segment"/>
</dbReference>
<organism evidence="1 2">
    <name type="scientific">Pseudomonas phage Noxifer</name>
    <dbReference type="NCBI Taxonomy" id="2006684"/>
    <lineage>
        <taxon>Viruses</taxon>
        <taxon>Duplodnaviria</taxon>
        <taxon>Heunggongvirae</taxon>
        <taxon>Uroviricota</taxon>
        <taxon>Caudoviricetes</taxon>
        <taxon>Chimalliviridae</taxon>
        <taxon>Noxifervirus</taxon>
        <taxon>Noxifervirus noxifer</taxon>
    </lineage>
</organism>
<keyword evidence="2" id="KW-1185">Reference proteome</keyword>
<gene>
    <name evidence="1" type="ORF">NOXIFER_334</name>
</gene>
<evidence type="ECO:0000313" key="1">
    <source>
        <dbReference type="EMBL" id="ARV77499.1"/>
    </source>
</evidence>
<name>A0A1Y0T141_9CAUD</name>
<sequence>MFSFFNRESSTRRVLRERLASAKRGLSRAMRLHGVNSERAREFDKLVSKLESELTNA</sequence>
<evidence type="ECO:0000313" key="2">
    <source>
        <dbReference type="Proteomes" id="UP000224829"/>
    </source>
</evidence>
<reference evidence="1 2" key="1">
    <citation type="submission" date="2017-05" db="EMBL/GenBank/DDBJ databases">
        <authorList>
            <person name="Song R."/>
            <person name="Chenine A.L."/>
            <person name="Ruprecht R.M."/>
        </authorList>
    </citation>
    <scope>NUCLEOTIDE SEQUENCE [LARGE SCALE GENOMIC DNA]</scope>
</reference>
<accession>A0A1Y0T141</accession>
<protein>
    <submittedName>
        <fullName evidence="1">Uncharacterized protein</fullName>
    </submittedName>
</protein>